<evidence type="ECO:0000256" key="5">
    <source>
        <dbReference type="ARBA" id="ARBA00022727"/>
    </source>
</evidence>
<gene>
    <name evidence="11" type="primary">tmk</name>
    <name evidence="13" type="ORF">E4100_02190</name>
</gene>
<evidence type="ECO:0000256" key="8">
    <source>
        <dbReference type="ARBA" id="ARBA00022840"/>
    </source>
</evidence>
<evidence type="ECO:0000256" key="7">
    <source>
        <dbReference type="ARBA" id="ARBA00022777"/>
    </source>
</evidence>
<dbReference type="NCBIfam" id="TIGR00041">
    <property type="entry name" value="DTMP_kinase"/>
    <property type="match status" value="1"/>
</dbReference>
<evidence type="ECO:0000256" key="9">
    <source>
        <dbReference type="ARBA" id="ARBA00048743"/>
    </source>
</evidence>
<evidence type="ECO:0000259" key="12">
    <source>
        <dbReference type="Pfam" id="PF02223"/>
    </source>
</evidence>
<dbReference type="InterPro" id="IPR039430">
    <property type="entry name" value="Thymidylate_kin-like_dom"/>
</dbReference>
<dbReference type="GO" id="GO:0006235">
    <property type="term" value="P:dTTP biosynthetic process"/>
    <property type="evidence" value="ECO:0007669"/>
    <property type="project" value="UniProtKB-UniRule"/>
</dbReference>
<dbReference type="GO" id="GO:0005829">
    <property type="term" value="C:cytosol"/>
    <property type="evidence" value="ECO:0007669"/>
    <property type="project" value="TreeGrafter"/>
</dbReference>
<keyword evidence="5 11" id="KW-0545">Nucleotide biosynthesis</keyword>
<sequence>MEGLFITLEGPDGSGKSTIANLLGEYFKKLGTNYTITREPGGTQIGEKIRDIIVDNKNSAMGAETEALLFAASRAQHVHEKILPSLEEGKVVVCDRFLFSSLAYQGIGRGLGVERVKMINEFGLRGIKPDLIIFFDCNPTLTIIRKTKSGGDRLELLGNEFHQRVYEGYKEIIKMYPENVEIIDAKKPIKEVYEDVVKLIDTLLKERKGLE</sequence>
<keyword evidence="8 11" id="KW-0067">ATP-binding</keyword>
<evidence type="ECO:0000256" key="2">
    <source>
        <dbReference type="ARBA" id="ARBA00012980"/>
    </source>
</evidence>
<evidence type="ECO:0000256" key="6">
    <source>
        <dbReference type="ARBA" id="ARBA00022741"/>
    </source>
</evidence>
<dbReference type="InterPro" id="IPR018095">
    <property type="entry name" value="Thymidylate_kin_CS"/>
</dbReference>
<dbReference type="PANTHER" id="PTHR10344:SF4">
    <property type="entry name" value="UMP-CMP KINASE 2, MITOCHONDRIAL"/>
    <property type="match status" value="1"/>
</dbReference>
<dbReference type="InterPro" id="IPR027417">
    <property type="entry name" value="P-loop_NTPase"/>
</dbReference>
<dbReference type="PROSITE" id="PS01331">
    <property type="entry name" value="THYMIDYLATE_KINASE"/>
    <property type="match status" value="1"/>
</dbReference>
<keyword evidence="14" id="KW-1185">Reference proteome</keyword>
<evidence type="ECO:0000313" key="13">
    <source>
        <dbReference type="EMBL" id="TFZ41407.1"/>
    </source>
</evidence>
<dbReference type="FunFam" id="3.40.50.300:FF:000225">
    <property type="entry name" value="Thymidylate kinase"/>
    <property type="match status" value="1"/>
</dbReference>
<dbReference type="GO" id="GO:0006227">
    <property type="term" value="P:dUDP biosynthetic process"/>
    <property type="evidence" value="ECO:0007669"/>
    <property type="project" value="TreeGrafter"/>
</dbReference>
<dbReference type="Pfam" id="PF02223">
    <property type="entry name" value="Thymidylate_kin"/>
    <property type="match status" value="1"/>
</dbReference>
<dbReference type="RefSeq" id="WP_135270395.1">
    <property type="nucleotide sequence ID" value="NZ_SRIB01000002.1"/>
</dbReference>
<evidence type="ECO:0000256" key="1">
    <source>
        <dbReference type="ARBA" id="ARBA00009776"/>
    </source>
</evidence>
<dbReference type="PANTHER" id="PTHR10344">
    <property type="entry name" value="THYMIDYLATE KINASE"/>
    <property type="match status" value="1"/>
</dbReference>
<dbReference type="SUPFAM" id="SSF52540">
    <property type="entry name" value="P-loop containing nucleoside triphosphate hydrolases"/>
    <property type="match status" value="1"/>
</dbReference>
<dbReference type="InterPro" id="IPR018094">
    <property type="entry name" value="Thymidylate_kinase"/>
</dbReference>
<dbReference type="CDD" id="cd01672">
    <property type="entry name" value="TMPK"/>
    <property type="match status" value="1"/>
</dbReference>
<feature type="domain" description="Thymidylate kinase-like" evidence="12">
    <location>
        <begin position="8"/>
        <end position="195"/>
    </location>
</feature>
<evidence type="ECO:0000256" key="11">
    <source>
        <dbReference type="HAMAP-Rule" id="MF_00165"/>
    </source>
</evidence>
<proteinExistence type="inferred from homology"/>
<feature type="binding site" evidence="11">
    <location>
        <begin position="10"/>
        <end position="17"/>
    </location>
    <ligand>
        <name>ATP</name>
        <dbReference type="ChEBI" id="CHEBI:30616"/>
    </ligand>
</feature>
<keyword evidence="6 11" id="KW-0547">Nucleotide-binding</keyword>
<dbReference type="GO" id="GO:0005524">
    <property type="term" value="F:ATP binding"/>
    <property type="evidence" value="ECO:0007669"/>
    <property type="project" value="UniProtKB-UniRule"/>
</dbReference>
<comment type="function">
    <text evidence="10 11">Phosphorylation of dTMP to form dTDP in both de novo and salvage pathways of dTTP synthesis.</text>
</comment>
<protein>
    <recommendedName>
        <fullName evidence="3 11">Thymidylate kinase</fullName>
        <ecNumber evidence="2 11">2.7.4.9</ecNumber>
    </recommendedName>
    <alternativeName>
        <fullName evidence="11">dTMP kinase</fullName>
    </alternativeName>
</protein>
<reference evidence="13 14" key="1">
    <citation type="submission" date="2019-03" db="EMBL/GenBank/DDBJ databases">
        <title>Draft genome sequence data and analysis of a Fermenting Bacterium, Soehngenia longevitae strain 1933PT, isolated from petroleum reservoir in Azerbaijan.</title>
        <authorList>
            <person name="Grouzdev D.S."/>
            <person name="Bidzhieva S.K."/>
            <person name="Sokolova D.S."/>
            <person name="Tourova T.P."/>
            <person name="Poltaraus A.B."/>
            <person name="Nazina T.N."/>
        </authorList>
    </citation>
    <scope>NUCLEOTIDE SEQUENCE [LARGE SCALE GENOMIC DNA]</scope>
    <source>
        <strain evidence="13 14">1933P</strain>
    </source>
</reference>
<accession>A0A4Z0D943</accession>
<dbReference type="HAMAP" id="MF_00165">
    <property type="entry name" value="Thymidylate_kinase"/>
    <property type="match status" value="1"/>
</dbReference>
<organism evidence="13 14">
    <name type="scientific">Soehngenia longivitae</name>
    <dbReference type="NCBI Taxonomy" id="2562294"/>
    <lineage>
        <taxon>Bacteria</taxon>
        <taxon>Bacillati</taxon>
        <taxon>Bacillota</taxon>
        <taxon>Tissierellia</taxon>
        <taxon>Tissierellales</taxon>
        <taxon>Tissierellaceae</taxon>
        <taxon>Soehngenia</taxon>
    </lineage>
</organism>
<evidence type="ECO:0000256" key="10">
    <source>
        <dbReference type="ARBA" id="ARBA00057735"/>
    </source>
</evidence>
<keyword evidence="4 11" id="KW-0808">Transferase</keyword>
<dbReference type="AlphaFoldDB" id="A0A4Z0D943"/>
<comment type="caution">
    <text evidence="13">The sequence shown here is derived from an EMBL/GenBank/DDBJ whole genome shotgun (WGS) entry which is preliminary data.</text>
</comment>
<dbReference type="OrthoDB" id="9774907at2"/>
<dbReference type="Proteomes" id="UP000298381">
    <property type="component" value="Unassembled WGS sequence"/>
</dbReference>
<evidence type="ECO:0000256" key="4">
    <source>
        <dbReference type="ARBA" id="ARBA00022679"/>
    </source>
</evidence>
<dbReference type="EC" id="2.7.4.9" evidence="2 11"/>
<name>A0A4Z0D943_9FIRM</name>
<dbReference type="EMBL" id="SRIB01000002">
    <property type="protein sequence ID" value="TFZ41407.1"/>
    <property type="molecule type" value="Genomic_DNA"/>
</dbReference>
<keyword evidence="7 11" id="KW-0418">Kinase</keyword>
<evidence type="ECO:0000313" key="14">
    <source>
        <dbReference type="Proteomes" id="UP000298381"/>
    </source>
</evidence>
<comment type="similarity">
    <text evidence="1 11">Belongs to the thymidylate kinase family.</text>
</comment>
<comment type="catalytic activity">
    <reaction evidence="9 11">
        <text>dTMP + ATP = dTDP + ADP</text>
        <dbReference type="Rhea" id="RHEA:13517"/>
        <dbReference type="ChEBI" id="CHEBI:30616"/>
        <dbReference type="ChEBI" id="CHEBI:58369"/>
        <dbReference type="ChEBI" id="CHEBI:63528"/>
        <dbReference type="ChEBI" id="CHEBI:456216"/>
        <dbReference type="EC" id="2.7.4.9"/>
    </reaction>
</comment>
<dbReference type="GO" id="GO:0004798">
    <property type="term" value="F:dTMP kinase activity"/>
    <property type="evidence" value="ECO:0007669"/>
    <property type="project" value="UniProtKB-UniRule"/>
</dbReference>
<dbReference type="Gene3D" id="3.40.50.300">
    <property type="entry name" value="P-loop containing nucleotide triphosphate hydrolases"/>
    <property type="match status" value="1"/>
</dbReference>
<dbReference type="GO" id="GO:0006233">
    <property type="term" value="P:dTDP biosynthetic process"/>
    <property type="evidence" value="ECO:0007669"/>
    <property type="project" value="InterPro"/>
</dbReference>
<evidence type="ECO:0000256" key="3">
    <source>
        <dbReference type="ARBA" id="ARBA00017144"/>
    </source>
</evidence>